<dbReference type="STRING" id="1263868.RESH_04362"/>
<keyword evidence="2 4" id="KW-0238">DNA-binding</keyword>
<keyword evidence="1" id="KW-0229">DNA integration</keyword>
<feature type="compositionally biased region" description="Polar residues" evidence="5">
    <location>
        <begin position="406"/>
        <end position="415"/>
    </location>
</feature>
<organism evidence="7 8">
    <name type="scientific">Rhodopirellula europaea SH398</name>
    <dbReference type="NCBI Taxonomy" id="1263868"/>
    <lineage>
        <taxon>Bacteria</taxon>
        <taxon>Pseudomonadati</taxon>
        <taxon>Planctomycetota</taxon>
        <taxon>Planctomycetia</taxon>
        <taxon>Pirellulales</taxon>
        <taxon>Pirellulaceae</taxon>
        <taxon>Rhodopirellula</taxon>
    </lineage>
</organism>
<evidence type="ECO:0000256" key="1">
    <source>
        <dbReference type="ARBA" id="ARBA00022908"/>
    </source>
</evidence>
<dbReference type="GO" id="GO:0003677">
    <property type="term" value="F:DNA binding"/>
    <property type="evidence" value="ECO:0007669"/>
    <property type="project" value="UniProtKB-UniRule"/>
</dbReference>
<dbReference type="Pfam" id="PF13102">
    <property type="entry name" value="Phage_int_SAM_5"/>
    <property type="match status" value="1"/>
</dbReference>
<dbReference type="EMBL" id="ANOF01000141">
    <property type="protein sequence ID" value="EMI25079.1"/>
    <property type="molecule type" value="Genomic_DNA"/>
</dbReference>
<dbReference type="PROSITE" id="PS51900">
    <property type="entry name" value="CB"/>
    <property type="match status" value="1"/>
</dbReference>
<evidence type="ECO:0000313" key="7">
    <source>
        <dbReference type="EMBL" id="EMI25079.1"/>
    </source>
</evidence>
<evidence type="ECO:0000313" key="8">
    <source>
        <dbReference type="Proteomes" id="UP000011996"/>
    </source>
</evidence>
<sequence>MSSDMPSYDHSIPTQRHKMPTPTLYRVRGKAAYFFRFKNPTTNGRTKIKFGVVQKNFAIQAGQHIDTLIESCRLNTDFPPQLEHWLKQLPDELYDKLARAGLVGERPTAESYQLGPFLDNYYELRSTGRGDWAASTAVKRKQSINDLEAYFGADHSIGEISSDDARRWLNWLTDDAPGGRNLAPASASKKVKDARQFFANAVEMELIARNPFQSIKLPRQDNPNRLRYVNRETVERVLAEIDDPEMRLVVALGRYAGLRIPSEAQALLWSDFNDGFRYMRIRSRKKAGDATAGQRECPVFQELLPFLDPLKKGDIRRNSNVLKKLNDSKNSNLRTSFKRAIKRSGVEPWPRVFQNLRASALTDLAERNPLPTVCKWLGNSVRVAEKHYFMLKGVALSHVSGQEGTNLSMFGPQNKSGSQSGTTQGDSA</sequence>
<comment type="caution">
    <text evidence="7">The sequence shown here is derived from an EMBL/GenBank/DDBJ whole genome shotgun (WGS) entry which is preliminary data.</text>
</comment>
<dbReference type="PATRIC" id="fig|1263868.3.peg.4732"/>
<dbReference type="InterPro" id="IPR025269">
    <property type="entry name" value="SAM-like_dom"/>
</dbReference>
<feature type="compositionally biased region" description="Low complexity" evidence="5">
    <location>
        <begin position="416"/>
        <end position="428"/>
    </location>
</feature>
<protein>
    <submittedName>
        <fullName evidence="7">Integrase family protein</fullName>
    </submittedName>
</protein>
<feature type="region of interest" description="Disordered" evidence="5">
    <location>
        <begin position="406"/>
        <end position="428"/>
    </location>
</feature>
<evidence type="ECO:0000256" key="5">
    <source>
        <dbReference type="SAM" id="MobiDB-lite"/>
    </source>
</evidence>
<feature type="domain" description="Core-binding (CB)" evidence="6">
    <location>
        <begin position="112"/>
        <end position="202"/>
    </location>
</feature>
<evidence type="ECO:0000256" key="3">
    <source>
        <dbReference type="ARBA" id="ARBA00023172"/>
    </source>
</evidence>
<dbReference type="AlphaFoldDB" id="M5SFW8"/>
<evidence type="ECO:0000259" key="6">
    <source>
        <dbReference type="PROSITE" id="PS51900"/>
    </source>
</evidence>
<dbReference type="GO" id="GO:0015074">
    <property type="term" value="P:DNA integration"/>
    <property type="evidence" value="ECO:0007669"/>
    <property type="project" value="UniProtKB-KW"/>
</dbReference>
<accession>M5SFW8</accession>
<dbReference type="SUPFAM" id="SSF56349">
    <property type="entry name" value="DNA breaking-rejoining enzymes"/>
    <property type="match status" value="1"/>
</dbReference>
<dbReference type="Proteomes" id="UP000011996">
    <property type="component" value="Unassembled WGS sequence"/>
</dbReference>
<dbReference type="Gene3D" id="1.10.443.10">
    <property type="entry name" value="Intergrase catalytic core"/>
    <property type="match status" value="1"/>
</dbReference>
<reference evidence="7 8" key="1">
    <citation type="journal article" date="2013" name="Mar. Genomics">
        <title>Expression of sulfatases in Rhodopirellula baltica and the diversity of sulfatases in the genus Rhodopirellula.</title>
        <authorList>
            <person name="Wegner C.E."/>
            <person name="Richter-Heitmann T."/>
            <person name="Klindworth A."/>
            <person name="Klockow C."/>
            <person name="Richter M."/>
            <person name="Achstetter T."/>
            <person name="Glockner F.O."/>
            <person name="Harder J."/>
        </authorList>
    </citation>
    <scope>NUCLEOTIDE SEQUENCE [LARGE SCALE GENOMIC DNA]</scope>
    <source>
        <strain evidence="7 8">SH398</strain>
    </source>
</reference>
<name>M5SFW8_9BACT</name>
<evidence type="ECO:0000256" key="4">
    <source>
        <dbReference type="PROSITE-ProRule" id="PRU01248"/>
    </source>
</evidence>
<evidence type="ECO:0000256" key="2">
    <source>
        <dbReference type="ARBA" id="ARBA00023125"/>
    </source>
</evidence>
<feature type="region of interest" description="Disordered" evidence="5">
    <location>
        <begin position="1"/>
        <end position="20"/>
    </location>
</feature>
<proteinExistence type="predicted"/>
<dbReference type="GO" id="GO:0006310">
    <property type="term" value="P:DNA recombination"/>
    <property type="evidence" value="ECO:0007669"/>
    <property type="project" value="UniProtKB-KW"/>
</dbReference>
<dbReference type="InterPro" id="IPR011010">
    <property type="entry name" value="DNA_brk_join_enz"/>
</dbReference>
<dbReference type="InterPro" id="IPR044068">
    <property type="entry name" value="CB"/>
</dbReference>
<dbReference type="InterPro" id="IPR013762">
    <property type="entry name" value="Integrase-like_cat_sf"/>
</dbReference>
<keyword evidence="3" id="KW-0233">DNA recombination</keyword>
<gene>
    <name evidence="7" type="ORF">RESH_04362</name>
</gene>
<dbReference type="InterPro" id="IPR010998">
    <property type="entry name" value="Integrase_recombinase_N"/>
</dbReference>
<dbReference type="Gene3D" id="1.10.150.130">
    <property type="match status" value="1"/>
</dbReference>